<dbReference type="OrthoDB" id="165401at2"/>
<reference evidence="1 2" key="1">
    <citation type="submission" date="2018-05" db="EMBL/GenBank/DDBJ databases">
        <title>Evolution of GPA BGCs.</title>
        <authorList>
            <person name="Waglechner N."/>
            <person name="Wright G.D."/>
        </authorList>
    </citation>
    <scope>NUCLEOTIDE SEQUENCE [LARGE SCALE GENOMIC DNA]</scope>
    <source>
        <strain evidence="1 2">A82846</strain>
    </source>
</reference>
<protein>
    <submittedName>
        <fullName evidence="1">Uncharacterized protein</fullName>
    </submittedName>
</protein>
<evidence type="ECO:0000313" key="2">
    <source>
        <dbReference type="Proteomes" id="UP000287547"/>
    </source>
</evidence>
<evidence type="ECO:0000313" key="1">
    <source>
        <dbReference type="EMBL" id="RSM78670.1"/>
    </source>
</evidence>
<gene>
    <name evidence="1" type="ORF">DMH04_32935</name>
</gene>
<dbReference type="Proteomes" id="UP000287547">
    <property type="component" value="Unassembled WGS sequence"/>
</dbReference>
<sequence length="85" mass="8927">MTMHVDGNAVAAALGFDVSVLKLTCASCGQLGPFAEHHVYDSGPGIVVRCAGCGEITARMVRTDTEIWLDLRGSKSVRVPLPAEA</sequence>
<name>A0A428Z1I4_KIBAR</name>
<dbReference type="InterPro" id="IPR045423">
    <property type="entry name" value="DUF6510"/>
</dbReference>
<dbReference type="AlphaFoldDB" id="A0A428Z1I4"/>
<proteinExistence type="predicted"/>
<comment type="caution">
    <text evidence="1">The sequence shown here is derived from an EMBL/GenBank/DDBJ whole genome shotgun (WGS) entry which is preliminary data.</text>
</comment>
<dbReference type="EMBL" id="QHKI01000035">
    <property type="protein sequence ID" value="RSM78670.1"/>
    <property type="molecule type" value="Genomic_DNA"/>
</dbReference>
<dbReference type="Pfam" id="PF20120">
    <property type="entry name" value="DUF6510"/>
    <property type="match status" value="1"/>
</dbReference>
<accession>A0A428Z1I4</accession>
<organism evidence="1 2">
    <name type="scientific">Kibdelosporangium aridum</name>
    <dbReference type="NCBI Taxonomy" id="2030"/>
    <lineage>
        <taxon>Bacteria</taxon>
        <taxon>Bacillati</taxon>
        <taxon>Actinomycetota</taxon>
        <taxon>Actinomycetes</taxon>
        <taxon>Pseudonocardiales</taxon>
        <taxon>Pseudonocardiaceae</taxon>
        <taxon>Kibdelosporangium</taxon>
    </lineage>
</organism>